<dbReference type="Pfam" id="PF01423">
    <property type="entry name" value="LSM"/>
    <property type="match status" value="1"/>
</dbReference>
<dbReference type="OrthoDB" id="268799at2759"/>
<name>A0A6A6VI53_9PLEO</name>
<keyword evidence="6" id="KW-0698">rRNA processing</keyword>
<dbReference type="EMBL" id="MU006566">
    <property type="protein sequence ID" value="KAF2749479.1"/>
    <property type="molecule type" value="Genomic_DNA"/>
</dbReference>
<dbReference type="GO" id="GO:0000932">
    <property type="term" value="C:P-body"/>
    <property type="evidence" value="ECO:0007669"/>
    <property type="project" value="TreeGrafter"/>
</dbReference>
<keyword evidence="7 15" id="KW-0507">mRNA processing</keyword>
<keyword evidence="8" id="KW-0819">tRNA processing</keyword>
<comment type="subcellular location">
    <subcellularLocation>
        <location evidence="2">Cytoplasm</location>
    </subcellularLocation>
    <subcellularLocation>
        <location evidence="1 15">Nucleus</location>
    </subcellularLocation>
</comment>
<dbReference type="InterPro" id="IPR001163">
    <property type="entry name" value="Sm_dom_euk/arc"/>
</dbReference>
<dbReference type="PANTHER" id="PTHR11021:SF1">
    <property type="entry name" value="U6 SNRNA-ASSOCIATED SM-LIKE PROTEIN LSM6"/>
    <property type="match status" value="1"/>
</dbReference>
<accession>A0A6A6VI53</accession>
<dbReference type="Proteomes" id="UP000799440">
    <property type="component" value="Unassembled WGS sequence"/>
</dbReference>
<reference evidence="18" key="1">
    <citation type="journal article" date="2020" name="Stud. Mycol.">
        <title>101 Dothideomycetes genomes: a test case for predicting lifestyles and emergence of pathogens.</title>
        <authorList>
            <person name="Haridas S."/>
            <person name="Albert R."/>
            <person name="Binder M."/>
            <person name="Bloem J."/>
            <person name="Labutti K."/>
            <person name="Salamov A."/>
            <person name="Andreopoulos B."/>
            <person name="Baker S."/>
            <person name="Barry K."/>
            <person name="Bills G."/>
            <person name="Bluhm B."/>
            <person name="Cannon C."/>
            <person name="Castanera R."/>
            <person name="Culley D."/>
            <person name="Daum C."/>
            <person name="Ezra D."/>
            <person name="Gonzalez J."/>
            <person name="Henrissat B."/>
            <person name="Kuo A."/>
            <person name="Liang C."/>
            <person name="Lipzen A."/>
            <person name="Lutzoni F."/>
            <person name="Magnuson J."/>
            <person name="Mondo S."/>
            <person name="Nolan M."/>
            <person name="Ohm R."/>
            <person name="Pangilinan J."/>
            <person name="Park H.-J."/>
            <person name="Ramirez L."/>
            <person name="Alfaro M."/>
            <person name="Sun H."/>
            <person name="Tritt A."/>
            <person name="Yoshinaga Y."/>
            <person name="Zwiers L.-H."/>
            <person name="Turgeon B."/>
            <person name="Goodwin S."/>
            <person name="Spatafora J."/>
            <person name="Crous P."/>
            <person name="Grigoriev I."/>
        </authorList>
    </citation>
    <scope>NUCLEOTIDE SEQUENCE</scope>
    <source>
        <strain evidence="18">CBS 119925</strain>
    </source>
</reference>
<evidence type="ECO:0000256" key="3">
    <source>
        <dbReference type="ARBA" id="ARBA00007927"/>
    </source>
</evidence>
<evidence type="ECO:0000256" key="8">
    <source>
        <dbReference type="ARBA" id="ARBA00022694"/>
    </source>
</evidence>
<dbReference type="Gene3D" id="2.30.30.100">
    <property type="match status" value="1"/>
</dbReference>
<dbReference type="InterPro" id="IPR047575">
    <property type="entry name" value="Sm"/>
</dbReference>
<evidence type="ECO:0000259" key="17">
    <source>
        <dbReference type="PROSITE" id="PS52002"/>
    </source>
</evidence>
<dbReference type="AlphaFoldDB" id="A0A6A6VI53"/>
<dbReference type="GO" id="GO:0005730">
    <property type="term" value="C:nucleolus"/>
    <property type="evidence" value="ECO:0007669"/>
    <property type="project" value="TreeGrafter"/>
</dbReference>
<dbReference type="SMART" id="SM00651">
    <property type="entry name" value="Sm"/>
    <property type="match status" value="1"/>
</dbReference>
<evidence type="ECO:0000256" key="4">
    <source>
        <dbReference type="ARBA" id="ARBA00014768"/>
    </source>
</evidence>
<organism evidence="18 19">
    <name type="scientific">Sporormia fimetaria CBS 119925</name>
    <dbReference type="NCBI Taxonomy" id="1340428"/>
    <lineage>
        <taxon>Eukaryota</taxon>
        <taxon>Fungi</taxon>
        <taxon>Dikarya</taxon>
        <taxon>Ascomycota</taxon>
        <taxon>Pezizomycotina</taxon>
        <taxon>Dothideomycetes</taxon>
        <taxon>Pleosporomycetidae</taxon>
        <taxon>Pleosporales</taxon>
        <taxon>Sporormiaceae</taxon>
        <taxon>Sporormia</taxon>
    </lineage>
</organism>
<evidence type="ECO:0000256" key="11">
    <source>
        <dbReference type="ARBA" id="ARBA00023187"/>
    </source>
</evidence>
<evidence type="ECO:0000256" key="15">
    <source>
        <dbReference type="PIRNR" id="PIRNR006609"/>
    </source>
</evidence>
<evidence type="ECO:0000313" key="18">
    <source>
        <dbReference type="EMBL" id="KAF2749479.1"/>
    </source>
</evidence>
<dbReference type="SUPFAM" id="SSF50182">
    <property type="entry name" value="Sm-like ribonucleoproteins"/>
    <property type="match status" value="1"/>
</dbReference>
<dbReference type="PROSITE" id="PS52002">
    <property type="entry name" value="SM"/>
    <property type="match status" value="1"/>
</dbReference>
<dbReference type="GO" id="GO:0005688">
    <property type="term" value="C:U6 snRNP"/>
    <property type="evidence" value="ECO:0007669"/>
    <property type="project" value="TreeGrafter"/>
</dbReference>
<sequence>MSMQERDPKLENGPEPTADSDDPSAFLGEITGQVVTVKLNTGIVFTGNLNSVDGYMNIALEGCREYVDGNYRGSLGDTFIRGNNVEYVSRGKSEHLRG</sequence>
<protein>
    <recommendedName>
        <fullName evidence="4">U6 snRNA-associated Sm-like protein LSm6</fullName>
    </recommendedName>
</protein>
<keyword evidence="13 15" id="KW-0687">Ribonucleoprotein</keyword>
<evidence type="ECO:0000256" key="7">
    <source>
        <dbReference type="ARBA" id="ARBA00022664"/>
    </source>
</evidence>
<dbReference type="InterPro" id="IPR016487">
    <property type="entry name" value="Lsm6/sSmF"/>
</dbReference>
<dbReference type="CDD" id="cd01726">
    <property type="entry name" value="LSm6"/>
    <property type="match status" value="1"/>
</dbReference>
<evidence type="ECO:0000256" key="5">
    <source>
        <dbReference type="ARBA" id="ARBA00022490"/>
    </source>
</evidence>
<dbReference type="GO" id="GO:0000398">
    <property type="term" value="P:mRNA splicing, via spliceosome"/>
    <property type="evidence" value="ECO:0007669"/>
    <property type="project" value="InterPro"/>
</dbReference>
<keyword evidence="9 15" id="KW-0747">Spliceosome</keyword>
<keyword evidence="19" id="KW-1185">Reference proteome</keyword>
<evidence type="ECO:0000256" key="6">
    <source>
        <dbReference type="ARBA" id="ARBA00022552"/>
    </source>
</evidence>
<dbReference type="GO" id="GO:0046540">
    <property type="term" value="C:U4/U6 x U5 tri-snRNP complex"/>
    <property type="evidence" value="ECO:0007669"/>
    <property type="project" value="TreeGrafter"/>
</dbReference>
<feature type="compositionally biased region" description="Basic and acidic residues" evidence="16">
    <location>
        <begin position="1"/>
        <end position="12"/>
    </location>
</feature>
<feature type="domain" description="Sm" evidence="17">
    <location>
        <begin position="22"/>
        <end position="94"/>
    </location>
</feature>
<gene>
    <name evidence="18" type="ORF">M011DRAFT_475566</name>
</gene>
<dbReference type="PANTHER" id="PTHR11021">
    <property type="entry name" value="SMALL NUCLEAR RIBONUCLEOPROTEIN F SNRNP-F"/>
    <property type="match status" value="1"/>
</dbReference>
<evidence type="ECO:0000256" key="13">
    <source>
        <dbReference type="ARBA" id="ARBA00023274"/>
    </source>
</evidence>
<dbReference type="GO" id="GO:0005732">
    <property type="term" value="C:sno(s)RNA-containing ribonucleoprotein complex"/>
    <property type="evidence" value="ECO:0007669"/>
    <property type="project" value="TreeGrafter"/>
</dbReference>
<dbReference type="GO" id="GO:0005681">
    <property type="term" value="C:spliceosomal complex"/>
    <property type="evidence" value="ECO:0007669"/>
    <property type="project" value="UniProtKB-KW"/>
</dbReference>
<comment type="function">
    <text evidence="14">Component of LSm protein complexes, which are involved in RNA processing and may function in a chaperone-like manner, facilitating the efficient association of RNA processing factors with their substrates. Component of the cytoplasmic LSM1-LSM7 complex, which is thought to be involved in mRNA degradation by activating the decapping step in the 5'-to-3' mRNA decay pathway. Component of the nuclear LSM2-LSM8 complex, which is involved in splicing of nuclear mRNAs. LSM2-LSM8 associates with multiple snRNP complexes containing the U6 snRNA (U4/U6 di-snRNP, spliceosomal U4/U6.U5 tri-snRNP, and free U6 snRNP). It binds directly to the 3'-terminal U-tract of U6 snRNA and plays a role in the biogenesis and stability of the U6 snRNP and U4/U6 snRNP complexes. LSM2-LSM8 probably also is involved degradation of nuclear pre-mRNA by targeting them for decapping, and in processing of pre-tRNAs, pre-rRNAs and U3 snoRNA.</text>
</comment>
<dbReference type="GO" id="GO:0003723">
    <property type="term" value="F:RNA binding"/>
    <property type="evidence" value="ECO:0007669"/>
    <property type="project" value="UniProtKB-UniRule"/>
</dbReference>
<evidence type="ECO:0000256" key="9">
    <source>
        <dbReference type="ARBA" id="ARBA00022728"/>
    </source>
</evidence>
<evidence type="ECO:0000256" key="1">
    <source>
        <dbReference type="ARBA" id="ARBA00004123"/>
    </source>
</evidence>
<evidence type="ECO:0000256" key="2">
    <source>
        <dbReference type="ARBA" id="ARBA00004496"/>
    </source>
</evidence>
<dbReference type="GO" id="GO:0030490">
    <property type="term" value="P:maturation of SSU-rRNA"/>
    <property type="evidence" value="ECO:0007669"/>
    <property type="project" value="TreeGrafter"/>
</dbReference>
<evidence type="ECO:0000256" key="14">
    <source>
        <dbReference type="ARBA" id="ARBA00025365"/>
    </source>
</evidence>
<evidence type="ECO:0000256" key="12">
    <source>
        <dbReference type="ARBA" id="ARBA00023242"/>
    </source>
</evidence>
<dbReference type="FunFam" id="2.30.30.100:FF:000037">
    <property type="entry name" value="U6 snRNA-associated Sm-like protein LSm6"/>
    <property type="match status" value="1"/>
</dbReference>
<keyword evidence="12 15" id="KW-0539">Nucleus</keyword>
<keyword evidence="5" id="KW-0963">Cytoplasm</keyword>
<keyword evidence="10 15" id="KW-0694">RNA-binding</keyword>
<evidence type="ECO:0000256" key="16">
    <source>
        <dbReference type="SAM" id="MobiDB-lite"/>
    </source>
</evidence>
<evidence type="ECO:0000313" key="19">
    <source>
        <dbReference type="Proteomes" id="UP000799440"/>
    </source>
</evidence>
<proteinExistence type="inferred from homology"/>
<keyword evidence="11 15" id="KW-0508">mRNA splicing</keyword>
<feature type="region of interest" description="Disordered" evidence="16">
    <location>
        <begin position="1"/>
        <end position="26"/>
    </location>
</feature>
<dbReference type="GO" id="GO:0008033">
    <property type="term" value="P:tRNA processing"/>
    <property type="evidence" value="ECO:0007669"/>
    <property type="project" value="UniProtKB-KW"/>
</dbReference>
<comment type="similarity">
    <text evidence="3 15">Belongs to the snRNP Sm proteins family. SmF/LSm6 subfamily.</text>
</comment>
<dbReference type="InterPro" id="IPR010920">
    <property type="entry name" value="LSM_dom_sf"/>
</dbReference>
<evidence type="ECO:0000256" key="10">
    <source>
        <dbReference type="ARBA" id="ARBA00022884"/>
    </source>
</evidence>